<dbReference type="SMART" id="SM01091">
    <property type="entry name" value="CorC_HlyC"/>
    <property type="match status" value="1"/>
</dbReference>
<feature type="transmembrane region" description="Helical" evidence="9">
    <location>
        <begin position="104"/>
        <end position="124"/>
    </location>
</feature>
<dbReference type="GO" id="GO:0005886">
    <property type="term" value="C:plasma membrane"/>
    <property type="evidence" value="ECO:0007669"/>
    <property type="project" value="TreeGrafter"/>
</dbReference>
<keyword evidence="5 7" id="KW-0129">CBS domain</keyword>
<keyword evidence="4 8" id="KW-1133">Transmembrane helix</keyword>
<dbReference type="PANTHER" id="PTHR22777">
    <property type="entry name" value="HEMOLYSIN-RELATED"/>
    <property type="match status" value="1"/>
</dbReference>
<evidence type="ECO:0000256" key="5">
    <source>
        <dbReference type="ARBA" id="ARBA00023122"/>
    </source>
</evidence>
<dbReference type="InterPro" id="IPR005170">
    <property type="entry name" value="Transptr-assoc_dom"/>
</dbReference>
<evidence type="ECO:0000256" key="1">
    <source>
        <dbReference type="ARBA" id="ARBA00004141"/>
    </source>
</evidence>
<dbReference type="SUPFAM" id="SSF54631">
    <property type="entry name" value="CBS-domain pair"/>
    <property type="match status" value="1"/>
</dbReference>
<reference evidence="13" key="1">
    <citation type="submission" date="2017-05" db="EMBL/GenBank/DDBJ databases">
        <title>Improved OligoMM genomes.</title>
        <authorList>
            <person name="Garzetti D."/>
        </authorList>
    </citation>
    <scope>NUCLEOTIDE SEQUENCE [LARGE SCALE GENOMIC DNA]</scope>
    <source>
        <strain evidence="13">YL45</strain>
    </source>
</reference>
<gene>
    <name evidence="12" type="ORF">ADH67_08065</name>
</gene>
<dbReference type="CDD" id="cd04590">
    <property type="entry name" value="CBS_pair_CorC_HlyC_assoc"/>
    <property type="match status" value="1"/>
</dbReference>
<evidence type="ECO:0000256" key="6">
    <source>
        <dbReference type="ARBA" id="ARBA00023136"/>
    </source>
</evidence>
<dbReference type="RefSeq" id="WP_084081572.1">
    <property type="nucleotide sequence ID" value="NZ_CAJTBZ010000002.1"/>
</dbReference>
<comment type="subcellular location">
    <subcellularLocation>
        <location evidence="1">Membrane</location>
        <topology evidence="1">Multi-pass membrane protein</topology>
    </subcellularLocation>
</comment>
<protein>
    <recommendedName>
        <fullName evidence="14">HlyC/CorC family transporter</fullName>
    </recommendedName>
</protein>
<evidence type="ECO:0000256" key="7">
    <source>
        <dbReference type="PROSITE-ProRule" id="PRU00703"/>
    </source>
</evidence>
<dbReference type="InterPro" id="IPR002550">
    <property type="entry name" value="CNNM"/>
</dbReference>
<evidence type="ECO:0000256" key="2">
    <source>
        <dbReference type="ARBA" id="ARBA00022692"/>
    </source>
</evidence>
<dbReference type="GeneID" id="78362756"/>
<dbReference type="Pfam" id="PF03471">
    <property type="entry name" value="CorC_HlyC"/>
    <property type="match status" value="1"/>
</dbReference>
<dbReference type="Pfam" id="PF00571">
    <property type="entry name" value="CBS"/>
    <property type="match status" value="2"/>
</dbReference>
<evidence type="ECO:0000256" key="4">
    <source>
        <dbReference type="ARBA" id="ARBA00022989"/>
    </source>
</evidence>
<accession>A0A227KID2</accession>
<dbReference type="PANTHER" id="PTHR22777:SF17">
    <property type="entry name" value="UPF0053 PROTEIN SLL0260"/>
    <property type="match status" value="1"/>
</dbReference>
<dbReference type="Gene3D" id="3.10.580.10">
    <property type="entry name" value="CBS-domain"/>
    <property type="match status" value="1"/>
</dbReference>
<evidence type="ECO:0000259" key="11">
    <source>
        <dbReference type="PROSITE" id="PS51846"/>
    </source>
</evidence>
<dbReference type="AlphaFoldDB" id="A0A227KID2"/>
<dbReference type="SMART" id="SM00116">
    <property type="entry name" value="CBS"/>
    <property type="match status" value="2"/>
</dbReference>
<evidence type="ECO:0008006" key="14">
    <source>
        <dbReference type="Google" id="ProtNLM"/>
    </source>
</evidence>
<dbReference type="Gene3D" id="3.30.465.10">
    <property type="match status" value="1"/>
</dbReference>
<evidence type="ECO:0000256" key="9">
    <source>
        <dbReference type="SAM" id="Phobius"/>
    </source>
</evidence>
<dbReference type="Proteomes" id="UP000214610">
    <property type="component" value="Unassembled WGS sequence"/>
</dbReference>
<dbReference type="InterPro" id="IPR036318">
    <property type="entry name" value="FAD-bd_PCMH-like_sf"/>
</dbReference>
<dbReference type="InterPro" id="IPR046342">
    <property type="entry name" value="CBS_dom_sf"/>
</dbReference>
<feature type="domain" description="CNNM transmembrane" evidence="11">
    <location>
        <begin position="1"/>
        <end position="200"/>
    </location>
</feature>
<dbReference type="EMBL" id="NHMP01000004">
    <property type="protein sequence ID" value="OXE47724.1"/>
    <property type="molecule type" value="Genomic_DNA"/>
</dbReference>
<feature type="transmembrane region" description="Helical" evidence="9">
    <location>
        <begin position="7"/>
        <end position="28"/>
    </location>
</feature>
<evidence type="ECO:0000256" key="3">
    <source>
        <dbReference type="ARBA" id="ARBA00022737"/>
    </source>
</evidence>
<keyword evidence="2 8" id="KW-0812">Transmembrane</keyword>
<proteinExistence type="predicted"/>
<organism evidence="12 13">
    <name type="scientific">Turicimonas muris</name>
    <dbReference type="NCBI Taxonomy" id="1796652"/>
    <lineage>
        <taxon>Bacteria</taxon>
        <taxon>Pseudomonadati</taxon>
        <taxon>Pseudomonadota</taxon>
        <taxon>Betaproteobacteria</taxon>
        <taxon>Burkholderiales</taxon>
        <taxon>Sutterellaceae</taxon>
        <taxon>Turicimonas</taxon>
    </lineage>
</organism>
<evidence type="ECO:0000313" key="12">
    <source>
        <dbReference type="EMBL" id="OXE47724.1"/>
    </source>
</evidence>
<dbReference type="PROSITE" id="PS51846">
    <property type="entry name" value="CNNM"/>
    <property type="match status" value="1"/>
</dbReference>
<evidence type="ECO:0000256" key="8">
    <source>
        <dbReference type="PROSITE-ProRule" id="PRU01193"/>
    </source>
</evidence>
<keyword evidence="6 8" id="KW-0472">Membrane</keyword>
<keyword evidence="13" id="KW-1185">Reference proteome</keyword>
<dbReference type="InterPro" id="IPR000644">
    <property type="entry name" value="CBS_dom"/>
</dbReference>
<dbReference type="InterPro" id="IPR044751">
    <property type="entry name" value="Ion_transp-like_CBS"/>
</dbReference>
<evidence type="ECO:0000259" key="10">
    <source>
        <dbReference type="PROSITE" id="PS51371"/>
    </source>
</evidence>
<dbReference type="Pfam" id="PF01595">
    <property type="entry name" value="CNNM"/>
    <property type="match status" value="1"/>
</dbReference>
<feature type="domain" description="CBS" evidence="10">
    <location>
        <begin position="285"/>
        <end position="342"/>
    </location>
</feature>
<evidence type="ECO:0000313" key="13">
    <source>
        <dbReference type="Proteomes" id="UP000214610"/>
    </source>
</evidence>
<name>A0A227KID2_9BURK</name>
<sequence length="441" mass="48730">MSVWIDVGCLFLLICVNGFFAMSEIAIVTARRTKLQMLAEDEAPGAKLALMLSENPTRALSTIQVGITSIGILSGIVGESALVDPLSKVLTEAFPLNEATARGLAMACVVIGITYFSIVIGELVPKRVGQIAADAIARFVAKPIHWLAFIALPFVKLLSVSTESLLKLLGIQNNSQQLTEEEIHSMIEEGGETGVLDAQEHTMVRNVFRLDDRLVASLMIPRSEVEFIDLQDSREVNMEKILNSPYSRLPVCDGGLDEVKGIVTTRQLLKQMVQTGKPNFKAQDQYEPLVFVPESLTGMELLENFRKNSASLAFVVDEYGAILGLVTPHDVLEAIAGEFTPTTPEDAQIIKKGENSFEVDGLLPIPELKDLLDIDEVPEEEEDHYTTVGGMVMFLLERIPRQGDKVKWDGWEFYVLEMDGRRLDRILISKLPEDNLSEKAS</sequence>
<feature type="domain" description="CBS" evidence="10">
    <location>
        <begin position="219"/>
        <end position="279"/>
    </location>
</feature>
<dbReference type="PROSITE" id="PS51371">
    <property type="entry name" value="CBS"/>
    <property type="match status" value="2"/>
</dbReference>
<dbReference type="GO" id="GO:0050660">
    <property type="term" value="F:flavin adenine dinucleotide binding"/>
    <property type="evidence" value="ECO:0007669"/>
    <property type="project" value="InterPro"/>
</dbReference>
<keyword evidence="3" id="KW-0677">Repeat</keyword>
<comment type="caution">
    <text evidence="12">The sequence shown here is derived from an EMBL/GenBank/DDBJ whole genome shotgun (WGS) entry which is preliminary data.</text>
</comment>
<dbReference type="InterPro" id="IPR016169">
    <property type="entry name" value="FAD-bd_PCMH_sub2"/>
</dbReference>
<dbReference type="SUPFAM" id="SSF56176">
    <property type="entry name" value="FAD-binding/transporter-associated domain-like"/>
    <property type="match status" value="1"/>
</dbReference>